<dbReference type="InterPro" id="IPR018225">
    <property type="entry name" value="Transaldolase_AS"/>
</dbReference>
<dbReference type="PROSITE" id="PS01054">
    <property type="entry name" value="TRANSALDOLASE_1"/>
    <property type="match status" value="1"/>
</dbReference>
<dbReference type="InterPro" id="IPR013785">
    <property type="entry name" value="Aldolase_TIM"/>
</dbReference>
<dbReference type="EC" id="2.2.1.2" evidence="3"/>
<dbReference type="InterPro" id="IPR001585">
    <property type="entry name" value="TAL/FSA"/>
</dbReference>
<reference evidence="4" key="1">
    <citation type="journal article" date="2019" name="Int. J. Syst. Evol. Microbiol.">
        <title>The Global Catalogue of Microorganisms (GCM) 10K type strain sequencing project: providing services to taxonomists for standard genome sequencing and annotation.</title>
        <authorList>
            <consortium name="The Broad Institute Genomics Platform"/>
            <consortium name="The Broad Institute Genome Sequencing Center for Infectious Disease"/>
            <person name="Wu L."/>
            <person name="Ma J."/>
        </authorList>
    </citation>
    <scope>NUCLEOTIDE SEQUENCE [LARGE SCALE GENOMIC DNA]</scope>
    <source>
        <strain evidence="4">CCUG 49571</strain>
    </source>
</reference>
<dbReference type="Pfam" id="PF00923">
    <property type="entry name" value="TAL_FSA"/>
    <property type="match status" value="1"/>
</dbReference>
<dbReference type="CDD" id="cd00956">
    <property type="entry name" value="Transaldolase_FSA"/>
    <property type="match status" value="1"/>
</dbReference>
<keyword evidence="3" id="KW-0808">Transferase</keyword>
<evidence type="ECO:0000256" key="2">
    <source>
        <dbReference type="ARBA" id="ARBA00023270"/>
    </source>
</evidence>
<evidence type="ECO:0000256" key="1">
    <source>
        <dbReference type="ARBA" id="ARBA00004496"/>
    </source>
</evidence>
<comment type="caution">
    <text evidence="3">The sequence shown here is derived from an EMBL/GenBank/DDBJ whole genome shotgun (WGS) entry which is preliminary data.</text>
</comment>
<proteinExistence type="predicted"/>
<keyword evidence="2" id="KW-0704">Schiff base</keyword>
<evidence type="ECO:0000313" key="3">
    <source>
        <dbReference type="EMBL" id="MFC4597251.1"/>
    </source>
</evidence>
<dbReference type="InterPro" id="IPR033919">
    <property type="entry name" value="TSA/FSA_arc/bac"/>
</dbReference>
<dbReference type="PANTHER" id="PTHR10683">
    <property type="entry name" value="TRANSALDOLASE"/>
    <property type="match status" value="1"/>
</dbReference>
<dbReference type="EMBL" id="JBHSEP010000001">
    <property type="protein sequence ID" value="MFC4597251.1"/>
    <property type="molecule type" value="Genomic_DNA"/>
</dbReference>
<protein>
    <submittedName>
        <fullName evidence="3">Transaldolase family protein</fullName>
        <ecNumber evidence="3">2.2.1.2</ecNumber>
    </submittedName>
</protein>
<dbReference type="PROSITE" id="PS00958">
    <property type="entry name" value="TRANSALDOLASE_2"/>
    <property type="match status" value="1"/>
</dbReference>
<evidence type="ECO:0000313" key="4">
    <source>
        <dbReference type="Proteomes" id="UP001596028"/>
    </source>
</evidence>
<dbReference type="SUPFAM" id="SSF51569">
    <property type="entry name" value="Aldolase"/>
    <property type="match status" value="1"/>
</dbReference>
<sequence length="218" mass="22980">MEIYLDTANLEEIKEAAAWGVLDGVTTNPSILAAARRDPEAVIKEIAGCVTGKVWCQATGDTADEMVEQGCRMNEWAEQAVIKLPMTAAGLAAATRLVRQGIEVNMTLVYSLPQVLLAAKAGVAYISPYVGRIDDLGANGRRFIVEAIDTLQKLGSATKVIAASIRSPQVVVDLATVGVHAVTMPSAALQAMLRSPLTDIGLAGFQADWNGLQSALST</sequence>
<gene>
    <name evidence="3" type="ORF">ACFO3S_03270</name>
</gene>
<dbReference type="Gene3D" id="3.20.20.70">
    <property type="entry name" value="Aldolase class I"/>
    <property type="match status" value="1"/>
</dbReference>
<dbReference type="Proteomes" id="UP001596028">
    <property type="component" value="Unassembled WGS sequence"/>
</dbReference>
<accession>A0ABV9F5P3</accession>
<dbReference type="RefSeq" id="WP_378092161.1">
    <property type="nucleotide sequence ID" value="NZ_JBHSEP010000001.1"/>
</dbReference>
<name>A0ABV9F5P3_9BACL</name>
<comment type="subcellular location">
    <subcellularLocation>
        <location evidence="1">Cytoplasm</location>
    </subcellularLocation>
</comment>
<dbReference type="GO" id="GO:0004801">
    <property type="term" value="F:transaldolase activity"/>
    <property type="evidence" value="ECO:0007669"/>
    <property type="project" value="UniProtKB-EC"/>
</dbReference>
<organism evidence="3 4">
    <name type="scientific">Cohnella hongkongensis</name>
    <dbReference type="NCBI Taxonomy" id="178337"/>
    <lineage>
        <taxon>Bacteria</taxon>
        <taxon>Bacillati</taxon>
        <taxon>Bacillota</taxon>
        <taxon>Bacilli</taxon>
        <taxon>Bacillales</taxon>
        <taxon>Paenibacillaceae</taxon>
        <taxon>Cohnella</taxon>
    </lineage>
</organism>
<dbReference type="PANTHER" id="PTHR10683:SF40">
    <property type="entry name" value="FRUCTOSE-6-PHOSPHATE ALDOLASE 1-RELATED"/>
    <property type="match status" value="1"/>
</dbReference>
<keyword evidence="4" id="KW-1185">Reference proteome</keyword>